<gene>
    <name evidence="1" type="ORF">AMORRO_LOCUS6876</name>
</gene>
<dbReference type="EMBL" id="CAJVPV010004847">
    <property type="protein sequence ID" value="CAG8580242.1"/>
    <property type="molecule type" value="Genomic_DNA"/>
</dbReference>
<keyword evidence="2" id="KW-1185">Reference proteome</keyword>
<reference evidence="1" key="1">
    <citation type="submission" date="2021-06" db="EMBL/GenBank/DDBJ databases">
        <authorList>
            <person name="Kallberg Y."/>
            <person name="Tangrot J."/>
            <person name="Rosling A."/>
        </authorList>
    </citation>
    <scope>NUCLEOTIDE SEQUENCE</scope>
    <source>
        <strain evidence="1">CL551</strain>
    </source>
</reference>
<evidence type="ECO:0000313" key="1">
    <source>
        <dbReference type="EMBL" id="CAG8580242.1"/>
    </source>
</evidence>
<organism evidence="1 2">
    <name type="scientific">Acaulospora morrowiae</name>
    <dbReference type="NCBI Taxonomy" id="94023"/>
    <lineage>
        <taxon>Eukaryota</taxon>
        <taxon>Fungi</taxon>
        <taxon>Fungi incertae sedis</taxon>
        <taxon>Mucoromycota</taxon>
        <taxon>Glomeromycotina</taxon>
        <taxon>Glomeromycetes</taxon>
        <taxon>Diversisporales</taxon>
        <taxon>Acaulosporaceae</taxon>
        <taxon>Acaulospora</taxon>
    </lineage>
</organism>
<dbReference type="AlphaFoldDB" id="A0A9N9BUI8"/>
<dbReference type="Proteomes" id="UP000789342">
    <property type="component" value="Unassembled WGS sequence"/>
</dbReference>
<name>A0A9N9BUI8_9GLOM</name>
<accession>A0A9N9BUI8</accession>
<sequence>MSCSSSSTEEHKKNDCNEMNTMVNMLQRSIEGVQNSFSTVYSALAKNLKQSLDTMQAMNSVMEQFLLSNIRISTKIEQLDKQKKFIPSLLTVTIENTCRFPVPNMSCILIFEKKGEDKQVIVELECIETTMQEISEPVTVSRHSSSIFANEMQSFTLPPQTKIIEKLLLAPSELLQREIHQYNVKVIASFPSPGTGKILQAEHMFGLYIIDQCEKRLYDNKALFDKNLNRITVNFSPHVLRKLWNVHPSIGLCEELTFEVVWNNELWIFICIKEWIGDERSLVKCEVSGVTLIGTELVMKLVEELKVLGEMEK</sequence>
<protein>
    <submittedName>
        <fullName evidence="1">5170_t:CDS:1</fullName>
    </submittedName>
</protein>
<evidence type="ECO:0000313" key="2">
    <source>
        <dbReference type="Proteomes" id="UP000789342"/>
    </source>
</evidence>
<comment type="caution">
    <text evidence="1">The sequence shown here is derived from an EMBL/GenBank/DDBJ whole genome shotgun (WGS) entry which is preliminary data.</text>
</comment>
<proteinExistence type="predicted"/>
<dbReference type="OrthoDB" id="2254641at2759"/>